<comment type="caution">
    <text evidence="5">The sequence shown here is derived from an EMBL/GenBank/DDBJ whole genome shotgun (WGS) entry which is preliminary data.</text>
</comment>
<proteinExistence type="predicted"/>
<organism evidence="5 6">
    <name type="scientific">Nocardia terrae</name>
    <dbReference type="NCBI Taxonomy" id="2675851"/>
    <lineage>
        <taxon>Bacteria</taxon>
        <taxon>Bacillati</taxon>
        <taxon>Actinomycetota</taxon>
        <taxon>Actinomycetes</taxon>
        <taxon>Mycobacteriales</taxon>
        <taxon>Nocardiaceae</taxon>
        <taxon>Nocardia</taxon>
    </lineage>
</organism>
<dbReference type="AlphaFoldDB" id="A0A7K1UT60"/>
<dbReference type="CDD" id="cd02440">
    <property type="entry name" value="AdoMet_MTases"/>
    <property type="match status" value="1"/>
</dbReference>
<dbReference type="EMBL" id="WRPP01000002">
    <property type="protein sequence ID" value="MVU77534.1"/>
    <property type="molecule type" value="Genomic_DNA"/>
</dbReference>
<dbReference type="GO" id="GO:0008168">
    <property type="term" value="F:methyltransferase activity"/>
    <property type="evidence" value="ECO:0007669"/>
    <property type="project" value="UniProtKB-KW"/>
</dbReference>
<evidence type="ECO:0000259" key="4">
    <source>
        <dbReference type="Pfam" id="PF13649"/>
    </source>
</evidence>
<evidence type="ECO:0000256" key="3">
    <source>
        <dbReference type="ARBA" id="ARBA00022691"/>
    </source>
</evidence>
<sequence>MTGTEREINQYFESVYRSQPTDGSVIAAAGWDLSEPQPLVVELEAVGAIRGEILDAGCGTGENALYLAARGHRVTGIDAAPTALAHARAKAARRGLAAEFAEADARDLSVYRARFDTVIDSGLLHTFSGRDAADYIAALHLACRPGAAVHIMAVGDTAPAGPGPRRMTETDLRESFTAGWDIEVLRRSVMRGALPGGPAADIPAWLLTARRH</sequence>
<keyword evidence="2 5" id="KW-0808">Transferase</keyword>
<dbReference type="GO" id="GO:0032259">
    <property type="term" value="P:methylation"/>
    <property type="evidence" value="ECO:0007669"/>
    <property type="project" value="UniProtKB-KW"/>
</dbReference>
<accession>A0A7K1UT60</accession>
<dbReference type="Gene3D" id="3.40.50.150">
    <property type="entry name" value="Vaccinia Virus protein VP39"/>
    <property type="match status" value="1"/>
</dbReference>
<dbReference type="InterPro" id="IPR041698">
    <property type="entry name" value="Methyltransf_25"/>
</dbReference>
<reference evidence="5 6" key="1">
    <citation type="submission" date="2019-12" db="EMBL/GenBank/DDBJ databases">
        <title>Nocardia sp. nov. ET3-3 isolated from soil.</title>
        <authorList>
            <person name="Kanchanasin P."/>
            <person name="Tanasupawat S."/>
            <person name="Yuki M."/>
            <person name="Kudo T."/>
        </authorList>
    </citation>
    <scope>NUCLEOTIDE SEQUENCE [LARGE SCALE GENOMIC DNA]</scope>
    <source>
        <strain evidence="5 6">ET3-3</strain>
    </source>
</reference>
<evidence type="ECO:0000256" key="1">
    <source>
        <dbReference type="ARBA" id="ARBA00022603"/>
    </source>
</evidence>
<gene>
    <name evidence="5" type="ORF">GPX89_09795</name>
</gene>
<keyword evidence="6" id="KW-1185">Reference proteome</keyword>
<dbReference type="PANTHER" id="PTHR43464:SF19">
    <property type="entry name" value="UBIQUINONE BIOSYNTHESIS O-METHYLTRANSFERASE, MITOCHONDRIAL"/>
    <property type="match status" value="1"/>
</dbReference>
<dbReference type="Proteomes" id="UP000466794">
    <property type="component" value="Unassembled WGS sequence"/>
</dbReference>
<dbReference type="RefSeq" id="WP_157387227.1">
    <property type="nucleotide sequence ID" value="NZ_WRPP01000002.1"/>
</dbReference>
<dbReference type="PANTHER" id="PTHR43464">
    <property type="entry name" value="METHYLTRANSFERASE"/>
    <property type="match status" value="1"/>
</dbReference>
<protein>
    <submittedName>
        <fullName evidence="5">Methyltransferase domain-containing protein</fullName>
    </submittedName>
</protein>
<keyword evidence="3" id="KW-0949">S-adenosyl-L-methionine</keyword>
<dbReference type="InterPro" id="IPR029063">
    <property type="entry name" value="SAM-dependent_MTases_sf"/>
</dbReference>
<dbReference type="Pfam" id="PF13649">
    <property type="entry name" value="Methyltransf_25"/>
    <property type="match status" value="1"/>
</dbReference>
<evidence type="ECO:0000313" key="6">
    <source>
        <dbReference type="Proteomes" id="UP000466794"/>
    </source>
</evidence>
<evidence type="ECO:0000313" key="5">
    <source>
        <dbReference type="EMBL" id="MVU77534.1"/>
    </source>
</evidence>
<keyword evidence="1 5" id="KW-0489">Methyltransferase</keyword>
<dbReference type="SUPFAM" id="SSF53335">
    <property type="entry name" value="S-adenosyl-L-methionine-dependent methyltransferases"/>
    <property type="match status" value="1"/>
</dbReference>
<feature type="domain" description="Methyltransferase" evidence="4">
    <location>
        <begin position="53"/>
        <end position="146"/>
    </location>
</feature>
<name>A0A7K1UT60_9NOCA</name>
<evidence type="ECO:0000256" key="2">
    <source>
        <dbReference type="ARBA" id="ARBA00022679"/>
    </source>
</evidence>